<dbReference type="Gene3D" id="1.10.287.470">
    <property type="entry name" value="Helix hairpin bin"/>
    <property type="match status" value="1"/>
</dbReference>
<keyword evidence="4" id="KW-1133">Transmembrane helix</keyword>
<dbReference type="GO" id="GO:0005886">
    <property type="term" value="C:plasma membrane"/>
    <property type="evidence" value="ECO:0007669"/>
    <property type="project" value="TreeGrafter"/>
</dbReference>
<dbReference type="Gene3D" id="2.40.50.100">
    <property type="match status" value="1"/>
</dbReference>
<keyword evidence="4" id="KW-0812">Transmembrane</keyword>
<comment type="subcellular location">
    <subcellularLocation>
        <location evidence="1">Cell envelope</location>
    </subcellularLocation>
</comment>
<dbReference type="Gene3D" id="2.40.420.20">
    <property type="match status" value="1"/>
</dbReference>
<evidence type="ECO:0000313" key="10">
    <source>
        <dbReference type="Proteomes" id="UP000058074"/>
    </source>
</evidence>
<evidence type="ECO:0000256" key="1">
    <source>
        <dbReference type="ARBA" id="ARBA00004196"/>
    </source>
</evidence>
<comment type="similarity">
    <text evidence="2">Belongs to the membrane fusion protein (MFP) (TC 8.A.1) family.</text>
</comment>
<dbReference type="InterPro" id="IPR058626">
    <property type="entry name" value="MdtA-like_b-barrel"/>
</dbReference>
<dbReference type="Pfam" id="PF25917">
    <property type="entry name" value="BSH_RND"/>
    <property type="match status" value="1"/>
</dbReference>
<feature type="domain" description="Multidrug resistance protein MdtA-like beta-barrel" evidence="7">
    <location>
        <begin position="238"/>
        <end position="320"/>
    </location>
</feature>
<dbReference type="Pfam" id="PF25944">
    <property type="entry name" value="Beta-barrel_RND"/>
    <property type="match status" value="1"/>
</dbReference>
<dbReference type="Pfam" id="PF25967">
    <property type="entry name" value="RND-MFP_C"/>
    <property type="match status" value="1"/>
</dbReference>
<keyword evidence="3" id="KW-0175">Coiled coil</keyword>
<proteinExistence type="inferred from homology"/>
<dbReference type="EMBL" id="CP012700">
    <property type="protein sequence ID" value="ALH82124.1"/>
    <property type="molecule type" value="Genomic_DNA"/>
</dbReference>
<evidence type="ECO:0000259" key="7">
    <source>
        <dbReference type="Pfam" id="PF25944"/>
    </source>
</evidence>
<gene>
    <name evidence="9" type="ORF">AN936_17695</name>
</gene>
<feature type="domain" description="Multidrug resistance protein MdtA-like alpha-helical hairpin" evidence="5">
    <location>
        <begin position="130"/>
        <end position="196"/>
    </location>
</feature>
<dbReference type="GO" id="GO:0022857">
    <property type="term" value="F:transmembrane transporter activity"/>
    <property type="evidence" value="ECO:0007669"/>
    <property type="project" value="InterPro"/>
</dbReference>
<evidence type="ECO:0000256" key="2">
    <source>
        <dbReference type="ARBA" id="ARBA00009477"/>
    </source>
</evidence>
<name>A0A0N9UEI2_SPHMC</name>
<dbReference type="InterPro" id="IPR058627">
    <property type="entry name" value="MdtA-like_C"/>
</dbReference>
<protein>
    <submittedName>
        <fullName evidence="9">Secretion protein HylD</fullName>
    </submittedName>
</protein>
<evidence type="ECO:0000259" key="8">
    <source>
        <dbReference type="Pfam" id="PF25967"/>
    </source>
</evidence>
<reference evidence="9 10" key="1">
    <citation type="journal article" date="2015" name="Genome Announc.">
        <title>Complete Genome Sequence of Polypropylene Glycol- and Polyethylene Glycol-Degrading Sphingopyxis macrogoltabida Strain EY-1.</title>
        <authorList>
            <person name="Ohtsubo Y."/>
            <person name="Nagata Y."/>
            <person name="Numata M."/>
            <person name="Tsuchikane K."/>
            <person name="Hosoyama A."/>
            <person name="Yamazoe A."/>
            <person name="Tsuda M."/>
            <person name="Fujita N."/>
            <person name="Kawai F."/>
        </authorList>
    </citation>
    <scope>NUCLEOTIDE SEQUENCE [LARGE SCALE GENOMIC DNA]</scope>
    <source>
        <strain evidence="9 10">EY-1</strain>
    </source>
</reference>
<sequence>MTVHTPIEKFDPADAKVRRDLNELLHPGRRRRAAWVGALLVLIAGAWWLLGDRTPQAAAAPPPVLTVAAPLAREITEWDDYIGRFEASKSVEVRPRVSGAITAIHFTDGQVVRQGQPLFTIDPRPYRAALAEARASAASARSDLALAQLELERAGRLVDVEAVSQSEIDRLRARVRAANAALAGADARIAARALDVEFTTVRAPLSGRISDRQIDAGNLVSAGDAGGTLLTTINALDPIYFSFQGSEALFLKAKRAAAEKGSTVEVRLQDEGDYRWKGQLDFTDNGLDPRSGTIRARARFANPEMFLTPGMFGNMRLSTGQTVQALLVPAAAVQTDQARKIVYVVGKDGMVAAKPVELGPEVDGLRVIRSGLAATDRVVITGYQFARPGEKAATKPGRIAAAAEKKAASASEPLSAQATFAK</sequence>
<dbReference type="SUPFAM" id="SSF111369">
    <property type="entry name" value="HlyD-like secretion proteins"/>
    <property type="match status" value="1"/>
</dbReference>
<feature type="coiled-coil region" evidence="3">
    <location>
        <begin position="130"/>
        <end position="188"/>
    </location>
</feature>
<evidence type="ECO:0000259" key="6">
    <source>
        <dbReference type="Pfam" id="PF25917"/>
    </source>
</evidence>
<evidence type="ECO:0000313" key="9">
    <source>
        <dbReference type="EMBL" id="ALH82124.1"/>
    </source>
</evidence>
<dbReference type="GO" id="GO:0030313">
    <property type="term" value="C:cell envelope"/>
    <property type="evidence" value="ECO:0007669"/>
    <property type="project" value="UniProtKB-SubCell"/>
</dbReference>
<dbReference type="FunFam" id="2.40.420.20:FF:000001">
    <property type="entry name" value="Efflux RND transporter periplasmic adaptor subunit"/>
    <property type="match status" value="1"/>
</dbReference>
<accession>A0A0N9UEI2</accession>
<feature type="transmembrane region" description="Helical" evidence="4">
    <location>
        <begin position="33"/>
        <end position="50"/>
    </location>
</feature>
<dbReference type="InterPro" id="IPR006143">
    <property type="entry name" value="RND_pump_MFP"/>
</dbReference>
<dbReference type="GO" id="GO:0046677">
    <property type="term" value="P:response to antibiotic"/>
    <property type="evidence" value="ECO:0007669"/>
    <property type="project" value="TreeGrafter"/>
</dbReference>
<dbReference type="Gene3D" id="2.40.30.170">
    <property type="match status" value="1"/>
</dbReference>
<dbReference type="PANTHER" id="PTHR30158">
    <property type="entry name" value="ACRA/E-RELATED COMPONENT OF DRUG EFFLUX TRANSPORTER"/>
    <property type="match status" value="1"/>
</dbReference>
<organism evidence="9 10">
    <name type="scientific">Sphingopyxis macrogoltabida</name>
    <name type="common">Sphingomonas macrogoltabidus</name>
    <dbReference type="NCBI Taxonomy" id="33050"/>
    <lineage>
        <taxon>Bacteria</taxon>
        <taxon>Pseudomonadati</taxon>
        <taxon>Pseudomonadota</taxon>
        <taxon>Alphaproteobacteria</taxon>
        <taxon>Sphingomonadales</taxon>
        <taxon>Sphingomonadaceae</taxon>
        <taxon>Sphingopyxis</taxon>
    </lineage>
</organism>
<dbReference type="InterPro" id="IPR058624">
    <property type="entry name" value="MdtA-like_HH"/>
</dbReference>
<dbReference type="Pfam" id="PF25876">
    <property type="entry name" value="HH_MFP_RND"/>
    <property type="match status" value="1"/>
</dbReference>
<evidence type="ECO:0000256" key="3">
    <source>
        <dbReference type="SAM" id="Coils"/>
    </source>
</evidence>
<dbReference type="InterPro" id="IPR058625">
    <property type="entry name" value="MdtA-like_BSH"/>
</dbReference>
<keyword evidence="4" id="KW-0472">Membrane</keyword>
<dbReference type="OrthoDB" id="9816569at2"/>
<dbReference type="NCBIfam" id="TIGR01730">
    <property type="entry name" value="RND_mfp"/>
    <property type="match status" value="1"/>
</dbReference>
<dbReference type="PANTHER" id="PTHR30158:SF24">
    <property type="entry name" value="HLYD FAMILY SECRETION PROTEIN"/>
    <property type="match status" value="1"/>
</dbReference>
<evidence type="ECO:0000256" key="4">
    <source>
        <dbReference type="SAM" id="Phobius"/>
    </source>
</evidence>
<feature type="domain" description="Multidrug resistance protein MdtA-like C-terminal permuted SH3" evidence="8">
    <location>
        <begin position="324"/>
        <end position="384"/>
    </location>
</feature>
<feature type="domain" description="Multidrug resistance protein MdtA-like barrel-sandwich hybrid" evidence="6">
    <location>
        <begin position="90"/>
        <end position="231"/>
    </location>
</feature>
<dbReference type="AlphaFoldDB" id="A0A0N9UEI2"/>
<dbReference type="PATRIC" id="fig|33050.5.peg.3667"/>
<dbReference type="RefSeq" id="WP_054589220.1">
    <property type="nucleotide sequence ID" value="NZ_CP012700.1"/>
</dbReference>
<evidence type="ECO:0000259" key="5">
    <source>
        <dbReference type="Pfam" id="PF25876"/>
    </source>
</evidence>
<dbReference type="Proteomes" id="UP000058074">
    <property type="component" value="Chromosome"/>
</dbReference>
<dbReference type="KEGG" id="smag:AN936_17695"/>